<comment type="caution">
    <text evidence="1">The sequence shown here is derived from an EMBL/GenBank/DDBJ whole genome shotgun (WGS) entry which is preliminary data.</text>
</comment>
<protein>
    <submittedName>
        <fullName evidence="1">Uncharacterized protein</fullName>
    </submittedName>
</protein>
<proteinExistence type="predicted"/>
<sequence>MDIPDDTTSHNHHNQLDWHSCWGRQNNIQRTPTVEPFVRRRVLQLLGVGSSLPFCQRTNGKTGEDTDNCVCLGGTHCNHHFPLWVA</sequence>
<reference evidence="1 2" key="1">
    <citation type="journal article" date="2018" name="PLoS Genet.">
        <title>Population sequencing reveals clonal diversity and ancestral inbreeding in the grapevine cultivar Chardonnay.</title>
        <authorList>
            <person name="Roach M.J."/>
            <person name="Johnson D.L."/>
            <person name="Bohlmann J."/>
            <person name="van Vuuren H.J."/>
            <person name="Jones S.J."/>
            <person name="Pretorius I.S."/>
            <person name="Schmidt S.A."/>
            <person name="Borneman A.R."/>
        </authorList>
    </citation>
    <scope>NUCLEOTIDE SEQUENCE [LARGE SCALE GENOMIC DNA]</scope>
    <source>
        <strain evidence="2">cv. Chardonnay</strain>
        <tissue evidence="1">Leaf</tissue>
    </source>
</reference>
<organism evidence="1 2">
    <name type="scientific">Vitis vinifera</name>
    <name type="common">Grape</name>
    <dbReference type="NCBI Taxonomy" id="29760"/>
    <lineage>
        <taxon>Eukaryota</taxon>
        <taxon>Viridiplantae</taxon>
        <taxon>Streptophyta</taxon>
        <taxon>Embryophyta</taxon>
        <taxon>Tracheophyta</taxon>
        <taxon>Spermatophyta</taxon>
        <taxon>Magnoliopsida</taxon>
        <taxon>eudicotyledons</taxon>
        <taxon>Gunneridae</taxon>
        <taxon>Pentapetalae</taxon>
        <taxon>rosids</taxon>
        <taxon>Vitales</taxon>
        <taxon>Vitaceae</taxon>
        <taxon>Viteae</taxon>
        <taxon>Vitis</taxon>
    </lineage>
</organism>
<evidence type="ECO:0000313" key="1">
    <source>
        <dbReference type="EMBL" id="RVW69747.1"/>
    </source>
</evidence>
<dbReference type="EMBL" id="QGNW01000484">
    <property type="protein sequence ID" value="RVW69747.1"/>
    <property type="molecule type" value="Genomic_DNA"/>
</dbReference>
<accession>A0A438GBZ8</accession>
<name>A0A438GBZ8_VITVI</name>
<dbReference type="Proteomes" id="UP000288805">
    <property type="component" value="Unassembled WGS sequence"/>
</dbReference>
<evidence type="ECO:0000313" key="2">
    <source>
        <dbReference type="Proteomes" id="UP000288805"/>
    </source>
</evidence>
<dbReference type="AlphaFoldDB" id="A0A438GBZ8"/>
<gene>
    <name evidence="1" type="ORF">CK203_061857</name>
</gene>